<evidence type="ECO:0000313" key="2">
    <source>
        <dbReference type="EMBL" id="CUH58949.1"/>
    </source>
</evidence>
<dbReference type="Proteomes" id="UP000051298">
    <property type="component" value="Unassembled WGS sequence"/>
</dbReference>
<organism evidence="2 3">
    <name type="scientific">Thalassobacter stenotrophicus</name>
    <dbReference type="NCBI Taxonomy" id="266809"/>
    <lineage>
        <taxon>Bacteria</taxon>
        <taxon>Pseudomonadati</taxon>
        <taxon>Pseudomonadota</taxon>
        <taxon>Alphaproteobacteria</taxon>
        <taxon>Rhodobacterales</taxon>
        <taxon>Roseobacteraceae</taxon>
        <taxon>Thalassobacter</taxon>
    </lineage>
</organism>
<evidence type="ECO:0008006" key="4">
    <source>
        <dbReference type="Google" id="ProtNLM"/>
    </source>
</evidence>
<feature type="chain" id="PRO_5006061979" description="DUF4864 domain-containing protein" evidence="1">
    <location>
        <begin position="20"/>
        <end position="132"/>
    </location>
</feature>
<dbReference type="eggNOG" id="ENOG5032TNJ">
    <property type="taxonomic scope" value="Bacteria"/>
</dbReference>
<accession>A0A0P1EVU0</accession>
<feature type="signal peptide" evidence="1">
    <location>
        <begin position="1"/>
        <end position="19"/>
    </location>
</feature>
<dbReference type="Pfam" id="PF16156">
    <property type="entry name" value="DUF4864"/>
    <property type="match status" value="1"/>
</dbReference>
<dbReference type="RefSeq" id="WP_058122277.1">
    <property type="nucleotide sequence ID" value="NZ_CYRX01000007.1"/>
</dbReference>
<name>A0A0P1EVU0_9RHOB</name>
<gene>
    <name evidence="2" type="ORF">THS5294_00229</name>
</gene>
<evidence type="ECO:0000313" key="3">
    <source>
        <dbReference type="Proteomes" id="UP000051298"/>
    </source>
</evidence>
<protein>
    <recommendedName>
        <fullName evidence="4">DUF4864 domain-containing protein</fullName>
    </recommendedName>
</protein>
<proteinExistence type="predicted"/>
<dbReference type="EMBL" id="CYRX01000007">
    <property type="protein sequence ID" value="CUH58949.1"/>
    <property type="molecule type" value="Genomic_DNA"/>
</dbReference>
<dbReference type="InterPro" id="IPR032347">
    <property type="entry name" value="DUF4864"/>
</dbReference>
<sequence>MRTLLFSLILIVTGMSARADEAAIQSVIQSQITAFKQDDFATAFTYASPTIRQLFGTPQQFGMMVRQGYPMVWRPGQVDFLPLKTEPNRTFQDVMITDQTGVVHVLRYTMVEGEISWKINGVQVLQTPQVGA</sequence>
<dbReference type="AlphaFoldDB" id="A0A0P1EVU0"/>
<reference evidence="2 3" key="1">
    <citation type="submission" date="2015-09" db="EMBL/GenBank/DDBJ databases">
        <authorList>
            <consortium name="Swine Surveillance"/>
        </authorList>
    </citation>
    <scope>NUCLEOTIDE SEQUENCE [LARGE SCALE GENOMIC DNA]</scope>
    <source>
        <strain evidence="2 3">CECT 5294</strain>
    </source>
</reference>
<evidence type="ECO:0000256" key="1">
    <source>
        <dbReference type="SAM" id="SignalP"/>
    </source>
</evidence>
<dbReference type="STRING" id="266809.PM03_07605"/>
<keyword evidence="1" id="KW-0732">Signal</keyword>